<sequence>MCSNTPQNQPTPFDCSSVVHSLKNLLQLNRAVQNILESTDKAQPELFGRINQVTNSLRSLRESVGQIEDIDRKTSAEKIETGKGQQQTEFSREEEVTVDGRNIRPVLCPHCPSVILRPLSAQFLSSADGPRIALPLPRQKKRADEGGDEAVQTTEHSQWWTLTDMMQFENVGFTNAFRGRRFLACADCEIGPIGFVCDQTGKFLVSVERVRHK</sequence>
<evidence type="ECO:0008006" key="6">
    <source>
        <dbReference type="Google" id="ProtNLM"/>
    </source>
</evidence>
<keyword evidence="2" id="KW-0344">Guanine-nucleotide releasing factor</keyword>
<comment type="caution">
    <text evidence="4">The sequence shown here is derived from an EMBL/GenBank/DDBJ whole genome shotgun (WGS) entry which is preliminary data.</text>
</comment>
<keyword evidence="5" id="KW-1185">Reference proteome</keyword>
<protein>
    <recommendedName>
        <fullName evidence="6">Mss4-like protein</fullName>
    </recommendedName>
</protein>
<dbReference type="InterPro" id="IPR011057">
    <property type="entry name" value="Mss4-like_sf"/>
</dbReference>
<dbReference type="Proteomes" id="UP001620645">
    <property type="component" value="Unassembled WGS sequence"/>
</dbReference>
<evidence type="ECO:0000256" key="3">
    <source>
        <dbReference type="ARBA" id="ARBA00022927"/>
    </source>
</evidence>
<dbReference type="FunFam" id="2.170.150.10:FF:000005">
    <property type="entry name" value="Guanine nucleotide exchange factor MSS4"/>
    <property type="match status" value="1"/>
</dbReference>
<dbReference type="GO" id="GO:0005085">
    <property type="term" value="F:guanyl-nucleotide exchange factor activity"/>
    <property type="evidence" value="ECO:0007669"/>
    <property type="project" value="UniProtKB-KW"/>
</dbReference>
<dbReference type="GO" id="GO:0015031">
    <property type="term" value="P:protein transport"/>
    <property type="evidence" value="ECO:0007669"/>
    <property type="project" value="UniProtKB-KW"/>
</dbReference>
<evidence type="ECO:0000256" key="1">
    <source>
        <dbReference type="ARBA" id="ARBA00022448"/>
    </source>
</evidence>
<keyword evidence="3" id="KW-0653">Protein transport</keyword>
<evidence type="ECO:0000256" key="2">
    <source>
        <dbReference type="ARBA" id="ARBA00022658"/>
    </source>
</evidence>
<dbReference type="EMBL" id="JBICCN010000143">
    <property type="protein sequence ID" value="KAL3090341.1"/>
    <property type="molecule type" value="Genomic_DNA"/>
</dbReference>
<name>A0ABD2JIA6_HETSC</name>
<accession>A0ABD2JIA6</accession>
<dbReference type="PROSITE" id="PS51796">
    <property type="entry name" value="MSS4"/>
    <property type="match status" value="1"/>
</dbReference>
<gene>
    <name evidence="4" type="ORF">niasHS_006793</name>
</gene>
<dbReference type="Gene3D" id="2.170.150.10">
    <property type="entry name" value="Metal Binding Protein, Guanine Nucleotide Exchange Factor, Chain A"/>
    <property type="match status" value="1"/>
</dbReference>
<dbReference type="SUPFAM" id="SSF51316">
    <property type="entry name" value="Mss4-like"/>
    <property type="match status" value="1"/>
</dbReference>
<dbReference type="Pfam" id="PF04421">
    <property type="entry name" value="Mss4"/>
    <property type="match status" value="1"/>
</dbReference>
<dbReference type="PANTHER" id="PTHR13276:SF0">
    <property type="entry name" value="GUANINE NUCLEOTIDE EXCHANGE FACTOR MSS4"/>
    <property type="match status" value="1"/>
</dbReference>
<keyword evidence="1" id="KW-0813">Transport</keyword>
<dbReference type="InterPro" id="IPR011323">
    <property type="entry name" value="Mss4/transl-control_tumour"/>
</dbReference>
<proteinExistence type="predicted"/>
<dbReference type="AlphaFoldDB" id="A0ABD2JIA6"/>
<organism evidence="4 5">
    <name type="scientific">Heterodera schachtii</name>
    <name type="common">Sugarbeet cyst nematode worm</name>
    <name type="synonym">Tylenchus schachtii</name>
    <dbReference type="NCBI Taxonomy" id="97005"/>
    <lineage>
        <taxon>Eukaryota</taxon>
        <taxon>Metazoa</taxon>
        <taxon>Ecdysozoa</taxon>
        <taxon>Nematoda</taxon>
        <taxon>Chromadorea</taxon>
        <taxon>Rhabditida</taxon>
        <taxon>Tylenchina</taxon>
        <taxon>Tylenchomorpha</taxon>
        <taxon>Tylenchoidea</taxon>
        <taxon>Heteroderidae</taxon>
        <taxon>Heteroderinae</taxon>
        <taxon>Heterodera</taxon>
    </lineage>
</organism>
<evidence type="ECO:0000313" key="5">
    <source>
        <dbReference type="Proteomes" id="UP001620645"/>
    </source>
</evidence>
<dbReference type="InterPro" id="IPR007515">
    <property type="entry name" value="Mss4"/>
</dbReference>
<reference evidence="4 5" key="1">
    <citation type="submission" date="2024-10" db="EMBL/GenBank/DDBJ databases">
        <authorList>
            <person name="Kim D."/>
        </authorList>
    </citation>
    <scope>NUCLEOTIDE SEQUENCE [LARGE SCALE GENOMIC DNA]</scope>
    <source>
        <strain evidence="4">Taebaek</strain>
    </source>
</reference>
<evidence type="ECO:0000313" key="4">
    <source>
        <dbReference type="EMBL" id="KAL3090341.1"/>
    </source>
</evidence>
<dbReference type="PANTHER" id="PTHR13276">
    <property type="entry name" value="GUANINE NUCLEOTIDE EXCHANGE FACTOR MSS4"/>
    <property type="match status" value="1"/>
</dbReference>